<accession>A0A975J3M1</accession>
<evidence type="ECO:0000256" key="1">
    <source>
        <dbReference type="ARBA" id="ARBA00004496"/>
    </source>
</evidence>
<dbReference type="PANTHER" id="PTHR33540:SF2">
    <property type="entry name" value="TRNA THREONYLCARBAMOYLADENOSINE BIOSYNTHESIS PROTEIN TSAE"/>
    <property type="match status" value="1"/>
</dbReference>
<dbReference type="InterPro" id="IPR027417">
    <property type="entry name" value="P-loop_NTPase"/>
</dbReference>
<keyword evidence="9" id="KW-0460">Magnesium</keyword>
<evidence type="ECO:0000256" key="9">
    <source>
        <dbReference type="ARBA" id="ARBA00022842"/>
    </source>
</evidence>
<dbReference type="Proteomes" id="UP000676169">
    <property type="component" value="Chromosome"/>
</dbReference>
<proteinExistence type="inferred from homology"/>
<dbReference type="InterPro" id="IPR003442">
    <property type="entry name" value="T6A_TsaE"/>
</dbReference>
<dbReference type="NCBIfam" id="TIGR00150">
    <property type="entry name" value="T6A_YjeE"/>
    <property type="match status" value="1"/>
</dbReference>
<gene>
    <name evidence="11" type="primary">tsaE</name>
    <name evidence="11" type="ORF">KBB96_16600</name>
</gene>
<dbReference type="AlphaFoldDB" id="A0A975J3M1"/>
<name>A0A975J3M1_9BACT</name>
<dbReference type="EMBL" id="CP073100">
    <property type="protein sequence ID" value="QUE53331.1"/>
    <property type="molecule type" value="Genomic_DNA"/>
</dbReference>
<evidence type="ECO:0000256" key="7">
    <source>
        <dbReference type="ARBA" id="ARBA00022741"/>
    </source>
</evidence>
<dbReference type="GO" id="GO:0046872">
    <property type="term" value="F:metal ion binding"/>
    <property type="evidence" value="ECO:0007669"/>
    <property type="project" value="UniProtKB-KW"/>
</dbReference>
<keyword evidence="6" id="KW-0479">Metal-binding</keyword>
<organism evidence="11 12">
    <name type="scientific">Luteolibacter ambystomatis</name>
    <dbReference type="NCBI Taxonomy" id="2824561"/>
    <lineage>
        <taxon>Bacteria</taxon>
        <taxon>Pseudomonadati</taxon>
        <taxon>Verrucomicrobiota</taxon>
        <taxon>Verrucomicrobiia</taxon>
        <taxon>Verrucomicrobiales</taxon>
        <taxon>Verrucomicrobiaceae</taxon>
        <taxon>Luteolibacter</taxon>
    </lineage>
</organism>
<keyword evidence="5" id="KW-0819">tRNA processing</keyword>
<dbReference type="PANTHER" id="PTHR33540">
    <property type="entry name" value="TRNA THREONYLCARBAMOYLADENOSINE BIOSYNTHESIS PROTEIN TSAE"/>
    <property type="match status" value="1"/>
</dbReference>
<dbReference type="GO" id="GO:0005737">
    <property type="term" value="C:cytoplasm"/>
    <property type="evidence" value="ECO:0007669"/>
    <property type="project" value="UniProtKB-SubCell"/>
</dbReference>
<evidence type="ECO:0000256" key="10">
    <source>
        <dbReference type="ARBA" id="ARBA00032441"/>
    </source>
</evidence>
<evidence type="ECO:0000313" key="12">
    <source>
        <dbReference type="Proteomes" id="UP000676169"/>
    </source>
</evidence>
<keyword evidence="4" id="KW-0963">Cytoplasm</keyword>
<dbReference type="Pfam" id="PF02367">
    <property type="entry name" value="TsaE"/>
    <property type="match status" value="1"/>
</dbReference>
<keyword evidence="7" id="KW-0547">Nucleotide-binding</keyword>
<comment type="subcellular location">
    <subcellularLocation>
        <location evidence="1">Cytoplasm</location>
    </subcellularLocation>
</comment>
<protein>
    <recommendedName>
        <fullName evidence="3">tRNA threonylcarbamoyladenosine biosynthesis protein TsaE</fullName>
    </recommendedName>
    <alternativeName>
        <fullName evidence="10">t(6)A37 threonylcarbamoyladenosine biosynthesis protein TsaE</fullName>
    </alternativeName>
</protein>
<keyword evidence="12" id="KW-1185">Reference proteome</keyword>
<evidence type="ECO:0000256" key="8">
    <source>
        <dbReference type="ARBA" id="ARBA00022840"/>
    </source>
</evidence>
<reference evidence="11" key="1">
    <citation type="submission" date="2021-04" db="EMBL/GenBank/DDBJ databases">
        <title>Luteolibacter sp. 32A isolated from the skin of an Anderson's salamander (Ambystoma andersonii).</title>
        <authorList>
            <person name="Spergser J."/>
            <person name="Busse H.-J."/>
        </authorList>
    </citation>
    <scope>NUCLEOTIDE SEQUENCE</scope>
    <source>
        <strain evidence="11">32A</strain>
    </source>
</reference>
<keyword evidence="8" id="KW-0067">ATP-binding</keyword>
<evidence type="ECO:0000256" key="5">
    <source>
        <dbReference type="ARBA" id="ARBA00022694"/>
    </source>
</evidence>
<evidence type="ECO:0000256" key="6">
    <source>
        <dbReference type="ARBA" id="ARBA00022723"/>
    </source>
</evidence>
<evidence type="ECO:0000256" key="4">
    <source>
        <dbReference type="ARBA" id="ARBA00022490"/>
    </source>
</evidence>
<evidence type="ECO:0000313" key="11">
    <source>
        <dbReference type="EMBL" id="QUE53331.1"/>
    </source>
</evidence>
<sequence length="126" mass="13907">MTALGREAGVSSSSGQVFALVGDLGAGKTHWTKGLADGLGFTGDVTSPTFSLAHEYRGGRLPIFHFDFYRIETIEELFGMGWDEYLDEGGVIVAEWADKFPEVLPRGTRWFRFRLLADGSREITGE</sequence>
<evidence type="ECO:0000256" key="2">
    <source>
        <dbReference type="ARBA" id="ARBA00007599"/>
    </source>
</evidence>
<evidence type="ECO:0000256" key="3">
    <source>
        <dbReference type="ARBA" id="ARBA00019010"/>
    </source>
</evidence>
<comment type="similarity">
    <text evidence="2">Belongs to the TsaE family.</text>
</comment>
<dbReference type="Gene3D" id="3.40.50.300">
    <property type="entry name" value="P-loop containing nucleotide triphosphate hydrolases"/>
    <property type="match status" value="1"/>
</dbReference>
<dbReference type="SUPFAM" id="SSF52540">
    <property type="entry name" value="P-loop containing nucleoside triphosphate hydrolases"/>
    <property type="match status" value="1"/>
</dbReference>
<dbReference type="GO" id="GO:0005524">
    <property type="term" value="F:ATP binding"/>
    <property type="evidence" value="ECO:0007669"/>
    <property type="project" value="UniProtKB-KW"/>
</dbReference>
<dbReference type="GO" id="GO:0002949">
    <property type="term" value="P:tRNA threonylcarbamoyladenosine modification"/>
    <property type="evidence" value="ECO:0007669"/>
    <property type="project" value="InterPro"/>
</dbReference>
<dbReference type="KEGG" id="lamb:KBB96_16600"/>